<evidence type="ECO:0000313" key="3">
    <source>
        <dbReference type="Proteomes" id="UP000821853"/>
    </source>
</evidence>
<sequence>MARAASTISFGRDPPHRIANPTGAPKRLTTEARLPKLPADHFRVIVHPRDGIDVKKIDKIAFMKAIVMATGVLYDQGKNDILCPNDGQKIYIIFSPRIENAKAYAQLQQLQIGGNTYGAAATQENTCKGVVREVDLMHTDEDEEKMFVNERTPHIGCWKN</sequence>
<dbReference type="AlphaFoldDB" id="A0A9J6GRU6"/>
<dbReference type="Proteomes" id="UP000821853">
    <property type="component" value="Unassembled WGS sequence"/>
</dbReference>
<protein>
    <submittedName>
        <fullName evidence="2">Uncharacterized protein</fullName>
    </submittedName>
</protein>
<feature type="region of interest" description="Disordered" evidence="1">
    <location>
        <begin position="1"/>
        <end position="26"/>
    </location>
</feature>
<dbReference type="EMBL" id="JABSTR010000008">
    <property type="protein sequence ID" value="KAH9378146.1"/>
    <property type="molecule type" value="Genomic_DNA"/>
</dbReference>
<dbReference type="VEuPathDB" id="VectorBase:HLOH_043566"/>
<organism evidence="2 3">
    <name type="scientific">Haemaphysalis longicornis</name>
    <name type="common">Bush tick</name>
    <dbReference type="NCBI Taxonomy" id="44386"/>
    <lineage>
        <taxon>Eukaryota</taxon>
        <taxon>Metazoa</taxon>
        <taxon>Ecdysozoa</taxon>
        <taxon>Arthropoda</taxon>
        <taxon>Chelicerata</taxon>
        <taxon>Arachnida</taxon>
        <taxon>Acari</taxon>
        <taxon>Parasitiformes</taxon>
        <taxon>Ixodida</taxon>
        <taxon>Ixodoidea</taxon>
        <taxon>Ixodidae</taxon>
        <taxon>Haemaphysalinae</taxon>
        <taxon>Haemaphysalis</taxon>
    </lineage>
</organism>
<name>A0A9J6GRU6_HAELO</name>
<proteinExistence type="predicted"/>
<evidence type="ECO:0000256" key="1">
    <source>
        <dbReference type="SAM" id="MobiDB-lite"/>
    </source>
</evidence>
<reference evidence="2 3" key="1">
    <citation type="journal article" date="2020" name="Cell">
        <title>Large-Scale Comparative Analyses of Tick Genomes Elucidate Their Genetic Diversity and Vector Capacities.</title>
        <authorList>
            <consortium name="Tick Genome and Microbiome Consortium (TIGMIC)"/>
            <person name="Jia N."/>
            <person name="Wang J."/>
            <person name="Shi W."/>
            <person name="Du L."/>
            <person name="Sun Y."/>
            <person name="Zhan W."/>
            <person name="Jiang J.F."/>
            <person name="Wang Q."/>
            <person name="Zhang B."/>
            <person name="Ji P."/>
            <person name="Bell-Sakyi L."/>
            <person name="Cui X.M."/>
            <person name="Yuan T.T."/>
            <person name="Jiang B.G."/>
            <person name="Yang W.F."/>
            <person name="Lam T.T."/>
            <person name="Chang Q.C."/>
            <person name="Ding S.J."/>
            <person name="Wang X.J."/>
            <person name="Zhu J.G."/>
            <person name="Ruan X.D."/>
            <person name="Zhao L."/>
            <person name="Wei J.T."/>
            <person name="Ye R.Z."/>
            <person name="Que T.C."/>
            <person name="Du C.H."/>
            <person name="Zhou Y.H."/>
            <person name="Cheng J.X."/>
            <person name="Dai P.F."/>
            <person name="Guo W.B."/>
            <person name="Han X.H."/>
            <person name="Huang E.J."/>
            <person name="Li L.F."/>
            <person name="Wei W."/>
            <person name="Gao Y.C."/>
            <person name="Liu J.Z."/>
            <person name="Shao H.Z."/>
            <person name="Wang X."/>
            <person name="Wang C.C."/>
            <person name="Yang T.C."/>
            <person name="Huo Q.B."/>
            <person name="Li W."/>
            <person name="Chen H.Y."/>
            <person name="Chen S.E."/>
            <person name="Zhou L.G."/>
            <person name="Ni X.B."/>
            <person name="Tian J.H."/>
            <person name="Sheng Y."/>
            <person name="Liu T."/>
            <person name="Pan Y.S."/>
            <person name="Xia L.Y."/>
            <person name="Li J."/>
            <person name="Zhao F."/>
            <person name="Cao W.C."/>
        </authorList>
    </citation>
    <scope>NUCLEOTIDE SEQUENCE [LARGE SCALE GENOMIC DNA]</scope>
    <source>
        <strain evidence="2">HaeL-2018</strain>
    </source>
</reference>
<comment type="caution">
    <text evidence="2">The sequence shown here is derived from an EMBL/GenBank/DDBJ whole genome shotgun (WGS) entry which is preliminary data.</text>
</comment>
<evidence type="ECO:0000313" key="2">
    <source>
        <dbReference type="EMBL" id="KAH9378146.1"/>
    </source>
</evidence>
<accession>A0A9J6GRU6</accession>
<keyword evidence="3" id="KW-1185">Reference proteome</keyword>
<gene>
    <name evidence="2" type="ORF">HPB48_004273</name>
</gene>